<protein>
    <submittedName>
        <fullName evidence="1">Uncharacterized protein</fullName>
    </submittedName>
</protein>
<comment type="caution">
    <text evidence="1">The sequence shown here is derived from an EMBL/GenBank/DDBJ whole genome shotgun (WGS) entry which is preliminary data.</text>
</comment>
<dbReference type="AlphaFoldDB" id="A0A1G2MM31"/>
<accession>A0A1G2MM31</accession>
<proteinExistence type="predicted"/>
<dbReference type="STRING" id="1802306.A3C72_02865"/>
<name>A0A1G2MM31_9BACT</name>
<dbReference type="EMBL" id="MHRK01000019">
    <property type="protein sequence ID" value="OHA24052.1"/>
    <property type="molecule type" value="Genomic_DNA"/>
</dbReference>
<organism evidence="1 2">
    <name type="scientific">Candidatus Taylorbacteria bacterium RIFCSPHIGHO2_02_FULL_43_32b</name>
    <dbReference type="NCBI Taxonomy" id="1802306"/>
    <lineage>
        <taxon>Bacteria</taxon>
        <taxon>Candidatus Tayloriibacteriota</taxon>
    </lineage>
</organism>
<sequence>MSKKIILATVVCLLIVSTALYLTRINNRQSSDNQVTIKDERNPILFLDNDKDGLKDWEEGLWKTNPEIADTDDDGTSDFDEIRAGRNPLIKGPDDKLASITISSKINPQIEADLSETDKFSREWFAKYIAAKQAGDPINVDQSDFLIQSALNAESGTVDIFSEADFQITGDDEQSFRKYGNTLGAIFNDKNAQYPEGEMMILDNYQATDDPSKLADLSKSKLRYQGIKEEMAKMAVPKSLVADHTVMINMMSIVEVVVDNMRYIDSDPLRALGWVSIYPDAVDLFINSLRKVSAQFSSRGIIFKKGESGLLISGGV</sequence>
<evidence type="ECO:0000313" key="1">
    <source>
        <dbReference type="EMBL" id="OHA24052.1"/>
    </source>
</evidence>
<dbReference type="Proteomes" id="UP000177130">
    <property type="component" value="Unassembled WGS sequence"/>
</dbReference>
<evidence type="ECO:0000313" key="2">
    <source>
        <dbReference type="Proteomes" id="UP000177130"/>
    </source>
</evidence>
<reference evidence="1 2" key="1">
    <citation type="journal article" date="2016" name="Nat. Commun.">
        <title>Thousands of microbial genomes shed light on interconnected biogeochemical processes in an aquifer system.</title>
        <authorList>
            <person name="Anantharaman K."/>
            <person name="Brown C.T."/>
            <person name="Hug L.A."/>
            <person name="Sharon I."/>
            <person name="Castelle C.J."/>
            <person name="Probst A.J."/>
            <person name="Thomas B.C."/>
            <person name="Singh A."/>
            <person name="Wilkins M.J."/>
            <person name="Karaoz U."/>
            <person name="Brodie E.L."/>
            <person name="Williams K.H."/>
            <person name="Hubbard S.S."/>
            <person name="Banfield J.F."/>
        </authorList>
    </citation>
    <scope>NUCLEOTIDE SEQUENCE [LARGE SCALE GENOMIC DNA]</scope>
</reference>
<gene>
    <name evidence="1" type="ORF">A3C72_02865</name>
</gene>